<sequence length="590" mass="64485">MSFSAGAVHLFEKLTKILKDKRGNALPIMAAATIPLIGIIGGAVDASRAYLVKTRLQEACDAGALAGRRTMTGDDLTPAARQQAQAFFDANLRSGAYGAEGVSFNVTQVDGSGPAIKAVQGTASARVPATLMRIFGYDRIPMSVKCNAELNIVNNDIMFLFDITGGMQGGWIEALRRSVTDFYSTLNSATQGSGSRLRVGFIPYSSNVNVGGLLQPIGAMRSGLYGYNSRQPSSSYRTIRIQNSSDTFSEARSSEAECRAWATNGGNDREVEGAPPGLVTVRTHIFVSYVGNSCTRTIQTVRDYYHPLWDHMRVNYDIDPLVRGETVSNPAWAPSSSIDPSSRWDGCIEERKVGQDDIHRVPDSQETRWAPVWPAVSFRQPTPSTGLLLSESDPFWSREIIVDNRPDYDCPKPALQLGEHSQGVVANYINTLDPSPVGASDALHEAAMIWGGRLMSTRGLFASNHGPAPNGKPVLRHMIIMMDGTFNPNDYSYNIYGIEELDHWLRDSSYSGVDGQAKLKNRFAIACAAAKADNVSVWVILFERSFIDPSNQHLIDCATPGQAFEAANPAELQQRFQYIASRLARLRLSN</sequence>
<evidence type="ECO:0000313" key="2">
    <source>
        <dbReference type="EMBL" id="QPQ54889.1"/>
    </source>
</evidence>
<protein>
    <submittedName>
        <fullName evidence="2">VWA domain-containing protein</fullName>
    </submittedName>
</protein>
<evidence type="ECO:0000259" key="1">
    <source>
        <dbReference type="PROSITE" id="PS50234"/>
    </source>
</evidence>
<dbReference type="InterPro" id="IPR002035">
    <property type="entry name" value="VWF_A"/>
</dbReference>
<dbReference type="PROSITE" id="PS50234">
    <property type="entry name" value="VWFA"/>
    <property type="match status" value="1"/>
</dbReference>
<evidence type="ECO:0000313" key="3">
    <source>
        <dbReference type="Proteomes" id="UP000594873"/>
    </source>
</evidence>
<gene>
    <name evidence="2" type="ORF">IC614_11310</name>
</gene>
<dbReference type="EMBL" id="CP065592">
    <property type="protein sequence ID" value="QPQ54889.1"/>
    <property type="molecule type" value="Genomic_DNA"/>
</dbReference>
<accession>A0A7T2GJA8</accession>
<organism evidence="2 3">
    <name type="scientific">Allosphingosinicella flava</name>
    <dbReference type="NCBI Taxonomy" id="2771430"/>
    <lineage>
        <taxon>Bacteria</taxon>
        <taxon>Pseudomonadati</taxon>
        <taxon>Pseudomonadota</taxon>
        <taxon>Alphaproteobacteria</taxon>
        <taxon>Sphingomonadales</taxon>
        <taxon>Sphingomonadaceae</taxon>
        <taxon>Allosphingosinicella</taxon>
    </lineage>
</organism>
<dbReference type="Proteomes" id="UP000594873">
    <property type="component" value="Chromosome"/>
</dbReference>
<dbReference type="Pfam" id="PF13400">
    <property type="entry name" value="Tad"/>
    <property type="match status" value="1"/>
</dbReference>
<dbReference type="KEGG" id="sflv:IC614_11310"/>
<dbReference type="InterPro" id="IPR036465">
    <property type="entry name" value="vWFA_dom_sf"/>
</dbReference>
<dbReference type="InterPro" id="IPR028087">
    <property type="entry name" value="Tad_N"/>
</dbReference>
<feature type="domain" description="VWFA" evidence="1">
    <location>
        <begin position="156"/>
        <end position="209"/>
    </location>
</feature>
<name>A0A7T2GJA8_9SPHN</name>
<dbReference type="SUPFAM" id="SSF53300">
    <property type="entry name" value="vWA-like"/>
    <property type="match status" value="1"/>
</dbReference>
<proteinExistence type="predicted"/>
<reference evidence="2 3" key="1">
    <citation type="submission" date="2020-11" db="EMBL/GenBank/DDBJ databases">
        <title>Genome seq and assembly of Sphingosinicella sp.</title>
        <authorList>
            <person name="Chhetri G."/>
        </authorList>
    </citation>
    <scope>NUCLEOTIDE SEQUENCE [LARGE SCALE GENOMIC DNA]</scope>
    <source>
        <strain evidence="2 3">UDD2</strain>
    </source>
</reference>
<keyword evidence="3" id="KW-1185">Reference proteome</keyword>
<dbReference type="RefSeq" id="WP_200971565.1">
    <property type="nucleotide sequence ID" value="NZ_CP065592.1"/>
</dbReference>
<dbReference type="AlphaFoldDB" id="A0A7T2GJA8"/>